<comment type="caution">
    <text evidence="2">The sequence shown here is derived from an EMBL/GenBank/DDBJ whole genome shotgun (WGS) entry which is preliminary data.</text>
</comment>
<dbReference type="OrthoDB" id="2063291at2"/>
<keyword evidence="3" id="KW-1185">Reference proteome</keyword>
<dbReference type="Proteomes" id="UP000325218">
    <property type="component" value="Unassembled WGS sequence"/>
</dbReference>
<proteinExistence type="predicted"/>
<gene>
    <name evidence="2" type="ORF">FRY98_08735</name>
</gene>
<evidence type="ECO:0000313" key="2">
    <source>
        <dbReference type="EMBL" id="TYA12786.1"/>
    </source>
</evidence>
<dbReference type="Gene3D" id="3.20.20.150">
    <property type="entry name" value="Divalent-metal-dependent TIM barrel enzymes"/>
    <property type="match status" value="1"/>
</dbReference>
<dbReference type="RefSeq" id="WP_148451388.1">
    <property type="nucleotide sequence ID" value="NZ_VSDO01000002.1"/>
</dbReference>
<dbReference type="InterPro" id="IPR036237">
    <property type="entry name" value="Xyl_isomerase-like_sf"/>
</dbReference>
<dbReference type="PANTHER" id="PTHR12110">
    <property type="entry name" value="HYDROXYPYRUVATE ISOMERASE"/>
    <property type="match status" value="1"/>
</dbReference>
<dbReference type="SUPFAM" id="SSF51658">
    <property type="entry name" value="Xylose isomerase-like"/>
    <property type="match status" value="1"/>
</dbReference>
<evidence type="ECO:0000259" key="1">
    <source>
        <dbReference type="Pfam" id="PF01261"/>
    </source>
</evidence>
<protein>
    <submittedName>
        <fullName evidence="2">Sugar phosphate isomerase/epimerase</fullName>
    </submittedName>
</protein>
<name>A0A5D0CS23_9BACL</name>
<organism evidence="2 3">
    <name type="scientific">Paenibacillus faecis</name>
    <dbReference type="NCBI Taxonomy" id="862114"/>
    <lineage>
        <taxon>Bacteria</taxon>
        <taxon>Bacillati</taxon>
        <taxon>Bacillota</taxon>
        <taxon>Bacilli</taxon>
        <taxon>Bacillales</taxon>
        <taxon>Paenibacillaceae</taxon>
        <taxon>Paenibacillus</taxon>
    </lineage>
</organism>
<reference evidence="2 3" key="1">
    <citation type="submission" date="2019-08" db="EMBL/GenBank/DDBJ databases">
        <title>Genome sequencing of Paenibacillus faecis DSM 23593(T).</title>
        <authorList>
            <person name="Kook J.-K."/>
            <person name="Park S.-N."/>
            <person name="Lim Y.K."/>
        </authorList>
    </citation>
    <scope>NUCLEOTIDE SEQUENCE [LARGE SCALE GENOMIC DNA]</scope>
    <source>
        <strain evidence="2 3">DSM 23593</strain>
    </source>
</reference>
<dbReference type="InterPro" id="IPR013022">
    <property type="entry name" value="Xyl_isomerase-like_TIM-brl"/>
</dbReference>
<dbReference type="GO" id="GO:0016853">
    <property type="term" value="F:isomerase activity"/>
    <property type="evidence" value="ECO:0007669"/>
    <property type="project" value="UniProtKB-KW"/>
</dbReference>
<sequence>MNTNEEAAATASPYPPLNLGVRAHDFGQVPLDALIAKIRQHSFTCVQFAVKKSFPDSVPDFSALSPGTAAYFGGAFRQAGIHLAVLGCYVNIVASDPAERNRALSDFAVHLRLARDFGASLVGTETGSVGNGYTPDNFTEEAFQRVVESVRWMVAEAERFGVTVGIEAGLNHPLYTAGLTRRLLEEVPSRNLQVILDCANLLSPDNYLRQEDIIAEALDLLGDRIAVLHLKDFRVEQGRLEIVPVGQGDMQFRPLLHYMKYKRPHIQGLLESTPEEDMEASVAYLKRLYEQL</sequence>
<dbReference type="InterPro" id="IPR050312">
    <property type="entry name" value="IolE/XylAMocC-like"/>
</dbReference>
<evidence type="ECO:0000313" key="3">
    <source>
        <dbReference type="Proteomes" id="UP000325218"/>
    </source>
</evidence>
<accession>A0A5D0CS23</accession>
<feature type="domain" description="Xylose isomerase-like TIM barrel" evidence="1">
    <location>
        <begin position="36"/>
        <end position="287"/>
    </location>
</feature>
<keyword evidence="2" id="KW-0413">Isomerase</keyword>
<dbReference type="AlphaFoldDB" id="A0A5D0CS23"/>
<dbReference type="EMBL" id="VSDO01000002">
    <property type="protein sequence ID" value="TYA12786.1"/>
    <property type="molecule type" value="Genomic_DNA"/>
</dbReference>
<dbReference type="Pfam" id="PF01261">
    <property type="entry name" value="AP_endonuc_2"/>
    <property type="match status" value="1"/>
</dbReference>